<feature type="compositionally biased region" description="Basic and acidic residues" evidence="1">
    <location>
        <begin position="91"/>
        <end position="115"/>
    </location>
</feature>
<evidence type="ECO:0000259" key="2">
    <source>
        <dbReference type="Pfam" id="PF07595"/>
    </source>
</evidence>
<name>F2ASY3_RHOBT</name>
<feature type="region of interest" description="Disordered" evidence="1">
    <location>
        <begin position="89"/>
        <end position="122"/>
    </location>
</feature>
<dbReference type="PATRIC" id="fig|991778.3.peg.3000"/>
<dbReference type="Pfam" id="PF07595">
    <property type="entry name" value="Planc_extracel"/>
    <property type="match status" value="1"/>
</dbReference>
<dbReference type="EMBL" id="AFAR01000154">
    <property type="protein sequence ID" value="EGF27276.1"/>
    <property type="molecule type" value="Genomic_DNA"/>
</dbReference>
<sequence length="122" mass="14091">MHHRTQKWKDAMKRGFPNRRRLFIQNLKNRRVLAGCMGVEAATDDLITEEAAEVHYNDCGRSGKGTWRFPRLRATFFFQADGGRAIWIRHSSGDPDQGPKRRCYDTPPDHHDNSLRLRATAA</sequence>
<evidence type="ECO:0000313" key="4">
    <source>
        <dbReference type="Proteomes" id="UP000006222"/>
    </source>
</evidence>
<organism evidence="3 4">
    <name type="scientific">Rhodopirellula baltica WH47</name>
    <dbReference type="NCBI Taxonomy" id="991778"/>
    <lineage>
        <taxon>Bacteria</taxon>
        <taxon>Pseudomonadati</taxon>
        <taxon>Planctomycetota</taxon>
        <taxon>Planctomycetia</taxon>
        <taxon>Pirellulales</taxon>
        <taxon>Pirellulaceae</taxon>
        <taxon>Rhodopirellula</taxon>
    </lineage>
</organism>
<dbReference type="Proteomes" id="UP000006222">
    <property type="component" value="Unassembled WGS sequence"/>
</dbReference>
<gene>
    <name evidence="3" type="ORF">RBWH47_00682</name>
</gene>
<protein>
    <submittedName>
        <fullName evidence="3">Protein containing Planctomycete extracellular domain</fullName>
    </submittedName>
</protein>
<comment type="caution">
    <text evidence="3">The sequence shown here is derived from an EMBL/GenBank/DDBJ whole genome shotgun (WGS) entry which is preliminary data.</text>
</comment>
<dbReference type="InterPro" id="IPR011506">
    <property type="entry name" value="Planctomycete_extracellular"/>
</dbReference>
<feature type="domain" description="Planctomycete extracellular" evidence="2">
    <location>
        <begin position="18"/>
        <end position="37"/>
    </location>
</feature>
<reference evidence="3 4" key="1">
    <citation type="journal article" date="2013" name="Mar. Genomics">
        <title>Expression of sulfatases in Rhodopirellula baltica and the diversity of sulfatases in the genus Rhodopirellula.</title>
        <authorList>
            <person name="Wegner C.E."/>
            <person name="Richter-Heitmann T."/>
            <person name="Klindworth A."/>
            <person name="Klockow C."/>
            <person name="Richter M."/>
            <person name="Achstetter T."/>
            <person name="Glockner F.O."/>
            <person name="Harder J."/>
        </authorList>
    </citation>
    <scope>NUCLEOTIDE SEQUENCE [LARGE SCALE GENOMIC DNA]</scope>
    <source>
        <strain evidence="3 4">WH47</strain>
    </source>
</reference>
<accession>F2ASY3</accession>
<dbReference type="AlphaFoldDB" id="F2ASY3"/>
<evidence type="ECO:0000256" key="1">
    <source>
        <dbReference type="SAM" id="MobiDB-lite"/>
    </source>
</evidence>
<proteinExistence type="predicted"/>
<evidence type="ECO:0000313" key="3">
    <source>
        <dbReference type="EMBL" id="EGF27276.1"/>
    </source>
</evidence>